<feature type="region of interest" description="Disordered" evidence="9">
    <location>
        <begin position="14"/>
        <end position="38"/>
    </location>
</feature>
<proteinExistence type="inferred from homology"/>
<evidence type="ECO:0000313" key="13">
    <source>
        <dbReference type="Proteomes" id="UP000038040"/>
    </source>
</evidence>
<evidence type="ECO:0000256" key="5">
    <source>
        <dbReference type="ARBA" id="ARBA00023065"/>
    </source>
</evidence>
<evidence type="ECO:0000313" key="12">
    <source>
        <dbReference type="EMBL" id="VDN56458.1"/>
    </source>
</evidence>
<evidence type="ECO:0000256" key="4">
    <source>
        <dbReference type="ARBA" id="ARBA00022989"/>
    </source>
</evidence>
<dbReference type="GO" id="GO:0022841">
    <property type="term" value="F:potassium ion leak channel activity"/>
    <property type="evidence" value="ECO:0007669"/>
    <property type="project" value="TreeGrafter"/>
</dbReference>
<feature type="transmembrane region" description="Helical" evidence="10">
    <location>
        <begin position="196"/>
        <end position="217"/>
    </location>
</feature>
<evidence type="ECO:0000256" key="9">
    <source>
        <dbReference type="SAM" id="MobiDB-lite"/>
    </source>
</evidence>
<dbReference type="GO" id="GO:0005886">
    <property type="term" value="C:plasma membrane"/>
    <property type="evidence" value="ECO:0007669"/>
    <property type="project" value="TreeGrafter"/>
</dbReference>
<dbReference type="Proteomes" id="UP000038040">
    <property type="component" value="Unplaced"/>
</dbReference>
<keyword evidence="3 8" id="KW-0812">Transmembrane</keyword>
<dbReference type="PANTHER" id="PTHR11003">
    <property type="entry name" value="POTASSIUM CHANNEL, SUBFAMILY K"/>
    <property type="match status" value="1"/>
</dbReference>
<dbReference type="InterPro" id="IPR003280">
    <property type="entry name" value="2pore_dom_K_chnl"/>
</dbReference>
<dbReference type="OrthoDB" id="297496at2759"/>
<feature type="transmembrane region" description="Helical" evidence="10">
    <location>
        <begin position="80"/>
        <end position="103"/>
    </location>
</feature>
<feature type="compositionally biased region" description="Basic and acidic residues" evidence="9">
    <location>
        <begin position="671"/>
        <end position="686"/>
    </location>
</feature>
<dbReference type="Gene3D" id="1.10.287.70">
    <property type="match status" value="1"/>
</dbReference>
<organism evidence="13 15">
    <name type="scientific">Dracunculus medinensis</name>
    <name type="common">Guinea worm</name>
    <dbReference type="NCBI Taxonomy" id="318479"/>
    <lineage>
        <taxon>Eukaryota</taxon>
        <taxon>Metazoa</taxon>
        <taxon>Ecdysozoa</taxon>
        <taxon>Nematoda</taxon>
        <taxon>Chromadorea</taxon>
        <taxon>Rhabditida</taxon>
        <taxon>Spirurina</taxon>
        <taxon>Dracunculoidea</taxon>
        <taxon>Dracunculidae</taxon>
        <taxon>Dracunculus</taxon>
    </lineage>
</organism>
<evidence type="ECO:0000256" key="3">
    <source>
        <dbReference type="ARBA" id="ARBA00022692"/>
    </source>
</evidence>
<dbReference type="GO" id="GO:0030322">
    <property type="term" value="P:stabilization of membrane potential"/>
    <property type="evidence" value="ECO:0007669"/>
    <property type="project" value="TreeGrafter"/>
</dbReference>
<keyword evidence="5 8" id="KW-0406">Ion transport</keyword>
<protein>
    <submittedName>
        <fullName evidence="15">Ion channel</fullName>
    </submittedName>
</protein>
<feature type="domain" description="Potassium channel" evidence="11">
    <location>
        <begin position="164"/>
        <end position="224"/>
    </location>
</feature>
<dbReference type="EMBL" id="UYYG01001155">
    <property type="protein sequence ID" value="VDN56458.1"/>
    <property type="molecule type" value="Genomic_DNA"/>
</dbReference>
<feature type="transmembrane region" description="Helical" evidence="10">
    <location>
        <begin position="353"/>
        <end position="377"/>
    </location>
</feature>
<comment type="subcellular location">
    <subcellularLocation>
        <location evidence="1">Membrane</location>
        <topology evidence="1">Multi-pass membrane protein</topology>
    </subcellularLocation>
</comment>
<keyword evidence="14" id="KW-1185">Reference proteome</keyword>
<comment type="similarity">
    <text evidence="8">Belongs to the two pore domain potassium channel (TC 1.A.1.8) family.</text>
</comment>
<evidence type="ECO:0000259" key="11">
    <source>
        <dbReference type="Pfam" id="PF07885"/>
    </source>
</evidence>
<dbReference type="InterPro" id="IPR013099">
    <property type="entry name" value="K_chnl_dom"/>
</dbReference>
<dbReference type="AlphaFoldDB" id="A0A0N4U5F1"/>
<keyword evidence="4 10" id="KW-1133">Transmembrane helix</keyword>
<dbReference type="GO" id="GO:0015271">
    <property type="term" value="F:outward rectifier potassium channel activity"/>
    <property type="evidence" value="ECO:0007669"/>
    <property type="project" value="TreeGrafter"/>
</dbReference>
<keyword evidence="6 10" id="KW-0472">Membrane</keyword>
<evidence type="ECO:0000256" key="10">
    <source>
        <dbReference type="SAM" id="Phobius"/>
    </source>
</evidence>
<feature type="transmembrane region" description="Helical" evidence="10">
    <location>
        <begin position="296"/>
        <end position="319"/>
    </location>
</feature>
<gene>
    <name evidence="12" type="ORF">DME_LOCUS6431</name>
</gene>
<evidence type="ECO:0000313" key="15">
    <source>
        <dbReference type="WBParaSite" id="DME_0000207101-mRNA-1"/>
    </source>
</evidence>
<reference evidence="15" key="1">
    <citation type="submission" date="2017-02" db="UniProtKB">
        <authorList>
            <consortium name="WormBaseParasite"/>
        </authorList>
    </citation>
    <scope>IDENTIFICATION</scope>
</reference>
<dbReference type="SUPFAM" id="SSF81324">
    <property type="entry name" value="Voltage-gated potassium channels"/>
    <property type="match status" value="2"/>
</dbReference>
<dbReference type="WBParaSite" id="DME_0000207101-mRNA-1">
    <property type="protein sequence ID" value="DME_0000207101-mRNA-1"/>
    <property type="gene ID" value="DME_0000207101"/>
</dbReference>
<sequence>MPVLLRNNLNLGGSNSQSRFDSHRKLSPDANSNHVDVNPTLPKLSSRRTISIVSFAHSPEKSKSKTRIQRLQLLYKKLKLHLLVPLLFIILYMFIGSFLFLWFEASDELKRKTHKYDLFVRERELFLKRMEEIYLDQAAAEINLRKLFTAQAIDYFHEQIAVSFSNETEWSLATALYYSGTVFTTIGYGDVACNTVGGRIVTVVYAIIGIPLMLITLNDLGKFFYAAINCAVKIVGEKNSSLTKFLSKGTDKPIDVEVGENNTVAENNELKFQLSTDDTTITLDEKQVAPGPPPRMPVTVAIGTTVGWIFFCAALFKIWENDWTYAESCYFMFISLSTIGLGDVAVKRRDLMVICFVFVIIGLSLVSMCINVIQAALEDFYIRILMKILLDYQRKLAEGDNRMGASVGMMQSWSNNRAAKYLMPLLSKDRRMLAMAKVQEDAEANGLEVPLIFSDIDEKSGLPKIFAPSPDIKETVMEDLLREISVKAQSLESSSQRAPILYDGTTQTDTTIWLINFLIENGIQTDLAECLNESVQTFPTQPEVTEDESQTDVSSPQDTRADSFKSILKFLYRGTFVCLSAKVSRLFIAVMVQRRSADPSVQVWDKIDELEDTNEEDEESSERLDWNPVDGMHAEKQKPVRALAKMFEIRSQNSLRSESLAQYRLKRNKSLSKEKSKSPRPGKEKQ</sequence>
<accession>A0A0N4U5F1</accession>
<reference evidence="12 14" key="2">
    <citation type="submission" date="2018-11" db="EMBL/GenBank/DDBJ databases">
        <authorList>
            <consortium name="Pathogen Informatics"/>
        </authorList>
    </citation>
    <scope>NUCLEOTIDE SEQUENCE [LARGE SCALE GENOMIC DNA]</scope>
</reference>
<dbReference type="Pfam" id="PF07885">
    <property type="entry name" value="Ion_trans_2"/>
    <property type="match status" value="2"/>
</dbReference>
<dbReference type="Proteomes" id="UP000274756">
    <property type="component" value="Unassembled WGS sequence"/>
</dbReference>
<dbReference type="PANTHER" id="PTHR11003:SF312">
    <property type="entry name" value="POTASSIUM CHANNEL DOMAIN-CONTAINING PROTEIN"/>
    <property type="match status" value="1"/>
</dbReference>
<keyword evidence="2 8" id="KW-0813">Transport</keyword>
<dbReference type="PRINTS" id="PR01333">
    <property type="entry name" value="2POREKCHANEL"/>
</dbReference>
<evidence type="ECO:0000256" key="8">
    <source>
        <dbReference type="RuleBase" id="RU003857"/>
    </source>
</evidence>
<evidence type="ECO:0000256" key="6">
    <source>
        <dbReference type="ARBA" id="ARBA00023136"/>
    </source>
</evidence>
<name>A0A0N4U5F1_DRAME</name>
<feature type="region of interest" description="Disordered" evidence="9">
    <location>
        <begin position="539"/>
        <end position="559"/>
    </location>
</feature>
<feature type="domain" description="Potassium channel" evidence="11">
    <location>
        <begin position="305"/>
        <end position="378"/>
    </location>
</feature>
<evidence type="ECO:0000256" key="2">
    <source>
        <dbReference type="ARBA" id="ARBA00022448"/>
    </source>
</evidence>
<keyword evidence="7 8" id="KW-0407">Ion channel</keyword>
<evidence type="ECO:0000256" key="1">
    <source>
        <dbReference type="ARBA" id="ARBA00004141"/>
    </source>
</evidence>
<feature type="region of interest" description="Disordered" evidence="9">
    <location>
        <begin position="665"/>
        <end position="686"/>
    </location>
</feature>
<evidence type="ECO:0000256" key="7">
    <source>
        <dbReference type="ARBA" id="ARBA00023303"/>
    </source>
</evidence>
<evidence type="ECO:0000313" key="14">
    <source>
        <dbReference type="Proteomes" id="UP000274756"/>
    </source>
</evidence>
<dbReference type="STRING" id="318479.A0A0N4U5F1"/>